<evidence type="ECO:0000313" key="1">
    <source>
        <dbReference type="EMBL" id="MDD1014566.1"/>
    </source>
</evidence>
<proteinExistence type="predicted"/>
<gene>
    <name evidence="1" type="ORF">M5G17_12870</name>
</gene>
<accession>A0ABT5P8D7</accession>
<name>A0ABT5P8D7_9PSED</name>
<comment type="caution">
    <text evidence="1">The sequence shown here is derived from an EMBL/GenBank/DDBJ whole genome shotgun (WGS) entry which is preliminary data.</text>
</comment>
<dbReference type="EMBL" id="JAMDGZ010000024">
    <property type="protein sequence ID" value="MDD1014566.1"/>
    <property type="molecule type" value="Genomic_DNA"/>
</dbReference>
<reference evidence="1 2" key="1">
    <citation type="submission" date="2022-05" db="EMBL/GenBank/DDBJ databases">
        <title>Novel Pseudomonas spp. Isolated from a Rainbow Trout Aquaculture Facility.</title>
        <authorList>
            <person name="Testerman T."/>
            <person name="Graf J."/>
        </authorList>
    </citation>
    <scope>NUCLEOTIDE SEQUENCE [LARGE SCALE GENOMIC DNA]</scope>
    <source>
        <strain evidence="1 2">ID1025</strain>
    </source>
</reference>
<evidence type="ECO:0000313" key="2">
    <source>
        <dbReference type="Proteomes" id="UP001148184"/>
    </source>
</evidence>
<keyword evidence="2" id="KW-1185">Reference proteome</keyword>
<sequence>MRIQCPCCGEQFPLEAGFLDDEGKRLAAQFAGMEPRLGRAVLAYLRLFSPAKRGLRTSRAIKLVEDLVHLVDSGSVTRDARTTDSKPATAVVWAAGIDQMLAQRERLTLPLENHHYLRAVVYGIASDPQQVAKVQPPRPSKPRSRMTAQQLHQEQIGRINSDVLLGILSKEDGEQRIAELGASV</sequence>
<protein>
    <submittedName>
        <fullName evidence="1">Uncharacterized protein</fullName>
    </submittedName>
</protein>
<dbReference type="Proteomes" id="UP001148184">
    <property type="component" value="Unassembled WGS sequence"/>
</dbReference>
<dbReference type="RefSeq" id="WP_273893295.1">
    <property type="nucleotide sequence ID" value="NZ_JAMDGP010000076.1"/>
</dbReference>
<organism evidence="1 2">
    <name type="scientific">Pseudomonas rubra</name>
    <dbReference type="NCBI Taxonomy" id="2942627"/>
    <lineage>
        <taxon>Bacteria</taxon>
        <taxon>Pseudomonadati</taxon>
        <taxon>Pseudomonadota</taxon>
        <taxon>Gammaproteobacteria</taxon>
        <taxon>Pseudomonadales</taxon>
        <taxon>Pseudomonadaceae</taxon>
        <taxon>Pseudomonas</taxon>
    </lineage>
</organism>